<organism evidence="2 3">
    <name type="scientific">Leisingera daeponensis</name>
    <dbReference type="NCBI Taxonomy" id="405746"/>
    <lineage>
        <taxon>Bacteria</taxon>
        <taxon>Pseudomonadati</taxon>
        <taxon>Pseudomonadota</taxon>
        <taxon>Alphaproteobacteria</taxon>
        <taxon>Rhodobacterales</taxon>
        <taxon>Roseobacteraceae</taxon>
        <taxon>Leisingera</taxon>
    </lineage>
</organism>
<dbReference type="InterPro" id="IPR025915">
    <property type="entry name" value="Phage_gp49_66"/>
</dbReference>
<protein>
    <submittedName>
        <fullName evidence="2">Uncharacterized protein</fullName>
    </submittedName>
</protein>
<evidence type="ECO:0000313" key="2">
    <source>
        <dbReference type="EMBL" id="MBY6141147.1"/>
    </source>
</evidence>
<name>A0ABS7NIW8_9RHOB</name>
<proteinExistence type="predicted"/>
<dbReference type="Pfam" id="PF13876">
    <property type="entry name" value="Phage_gp49_66"/>
    <property type="match status" value="1"/>
</dbReference>
<keyword evidence="3" id="KW-1185">Reference proteome</keyword>
<evidence type="ECO:0000256" key="1">
    <source>
        <dbReference type="SAM" id="MobiDB-lite"/>
    </source>
</evidence>
<feature type="compositionally biased region" description="Basic and acidic residues" evidence="1">
    <location>
        <begin position="88"/>
        <end position="101"/>
    </location>
</feature>
<dbReference type="RefSeq" id="WP_222509227.1">
    <property type="nucleotide sequence ID" value="NZ_JAHVJA010000008.1"/>
</dbReference>
<reference evidence="2 3" key="1">
    <citation type="submission" date="2021-06" db="EMBL/GenBank/DDBJ databases">
        <title>50 bacteria genomes isolated from Dapeng, Shenzhen, China.</title>
        <authorList>
            <person name="Zheng W."/>
            <person name="Yu S."/>
            <person name="Huang Y."/>
        </authorList>
    </citation>
    <scope>NUCLEOTIDE SEQUENCE [LARGE SCALE GENOMIC DNA]</scope>
    <source>
        <strain evidence="2 3">DP1N14-2</strain>
    </source>
</reference>
<feature type="region of interest" description="Disordered" evidence="1">
    <location>
        <begin position="88"/>
        <end position="109"/>
    </location>
</feature>
<comment type="caution">
    <text evidence="2">The sequence shown here is derived from an EMBL/GenBank/DDBJ whole genome shotgun (WGS) entry which is preliminary data.</text>
</comment>
<gene>
    <name evidence="2" type="ORF">KUV26_17050</name>
</gene>
<dbReference type="Proteomes" id="UP000766629">
    <property type="component" value="Unassembled WGS sequence"/>
</dbReference>
<sequence length="201" mass="22527">MTDNPDAPRVTPEMVDLEISRELYHVPEGTTLTICTLELQNGFTVTGESPCADPADFDLEEGQQRAKTKAREKVFLLLAFRLRDEAHSQETRRNEAREKLQGSKAAQSDPLLRAALEGPQGYAKRFLEDRCAIDGKDSTFTASHVAVTAFREWLALNTGNAWPEHLARKALLLVDQIDGKQIRYVKLQNTGWTGFKLKASK</sequence>
<accession>A0ABS7NIW8</accession>
<dbReference type="EMBL" id="JAHVJA010000008">
    <property type="protein sequence ID" value="MBY6141147.1"/>
    <property type="molecule type" value="Genomic_DNA"/>
</dbReference>
<evidence type="ECO:0000313" key="3">
    <source>
        <dbReference type="Proteomes" id="UP000766629"/>
    </source>
</evidence>